<evidence type="ECO:0000256" key="4">
    <source>
        <dbReference type="SAM" id="Phobius"/>
    </source>
</evidence>
<dbReference type="CDD" id="cd03283">
    <property type="entry name" value="ABC_MutS-like"/>
    <property type="match status" value="1"/>
</dbReference>
<evidence type="ECO:0000256" key="1">
    <source>
        <dbReference type="ARBA" id="ARBA00022741"/>
    </source>
</evidence>
<keyword evidence="7" id="KW-1185">Reference proteome</keyword>
<dbReference type="InterPro" id="IPR000432">
    <property type="entry name" value="DNA_mismatch_repair_MutS_C"/>
</dbReference>
<gene>
    <name evidence="6" type="primary">mutS2</name>
    <name evidence="6" type="ORF">TBK1r_37470</name>
</gene>
<dbReference type="InterPro" id="IPR027417">
    <property type="entry name" value="P-loop_NTPase"/>
</dbReference>
<dbReference type="EMBL" id="CP036432">
    <property type="protein sequence ID" value="QDV84795.1"/>
    <property type="molecule type" value="Genomic_DNA"/>
</dbReference>
<protein>
    <submittedName>
        <fullName evidence="6">Endonuclease MutS2</fullName>
        <ecNumber evidence="6">3.1.-.-</ecNumber>
    </submittedName>
</protein>
<dbReference type="SMART" id="SM00534">
    <property type="entry name" value="MUTSac"/>
    <property type="match status" value="1"/>
</dbReference>
<evidence type="ECO:0000313" key="6">
    <source>
        <dbReference type="EMBL" id="QDV84795.1"/>
    </source>
</evidence>
<keyword evidence="6" id="KW-0540">Nuclease</keyword>
<sequence>MVDSPQSQAAAERAADRYQSLLQASAERLKALRSRDSLFAMIRLALFGAAVAVLAFTFFAHLGTPGWIVGFGLLAGFLVAAILNEPIRDAMAEQTRANKVTERLLARTRRDWDALDWKTTRAKLKTVQLEEHQKDVADDLDLLGKSSLFQFVSMAGTTIGVRTLANWLTGVADAEVARGRSAAVQRLTPRRDERFRFYSLAAHVGEGTGDPDEFIRWSQSDSWLDKNRWLSTWANASALAAIVSVLVLIASRIGVVPTVVAQIALAVAIGLIVINVVITTVMLGPVHQIFSIAMASRQSVDEYRELFSAAEWLESEADDQPDEHSPGDRLDHLHRVLLDDPEQSARLGMNALARVASLGSLRSSASTFLLYLPLQALSLWDIRVLQKLEAWQKTYAQSVPRWFDAFGELEALMSLAAVCDENPDWVFPRWADAGADEIQSAVFQSVALGHPLLPDDSRVCNDVTVGPAGTVLLVTGSNMSGKSTMLRSVGLNVALAGAGAPVCATSLSLPSTELATSIRVRDNLAEGVSFYMAELHRLKGVVDRARAMASNKRCVSMFLLDEILQGTNSRERQIAVTQVLRHLIECGAIGAISTHDLELADEPELQAVSEIVHFRETITPDASGNEQMTFDYQMHSGVSPTTNALRLLEIVGLGSQQP</sequence>
<feature type="domain" description="DNA mismatch repair proteins mutS family" evidence="5">
    <location>
        <begin position="469"/>
        <end position="654"/>
    </location>
</feature>
<dbReference type="SUPFAM" id="SSF52540">
    <property type="entry name" value="P-loop containing nucleoside triphosphate hydrolases"/>
    <property type="match status" value="1"/>
</dbReference>
<dbReference type="Pfam" id="PF00488">
    <property type="entry name" value="MutS_V"/>
    <property type="match status" value="1"/>
</dbReference>
<feature type="transmembrane region" description="Helical" evidence="4">
    <location>
        <begin position="259"/>
        <end position="284"/>
    </location>
</feature>
<dbReference type="GO" id="GO:0004519">
    <property type="term" value="F:endonuclease activity"/>
    <property type="evidence" value="ECO:0007669"/>
    <property type="project" value="UniProtKB-KW"/>
</dbReference>
<evidence type="ECO:0000259" key="5">
    <source>
        <dbReference type="SMART" id="SM00534"/>
    </source>
</evidence>
<dbReference type="EC" id="3.1.-.-" evidence="6"/>
<dbReference type="InterPro" id="IPR045076">
    <property type="entry name" value="MutS"/>
</dbReference>
<keyword evidence="1" id="KW-0547">Nucleotide-binding</keyword>
<keyword evidence="4" id="KW-0472">Membrane</keyword>
<evidence type="ECO:0000256" key="2">
    <source>
        <dbReference type="ARBA" id="ARBA00022840"/>
    </source>
</evidence>
<keyword evidence="6" id="KW-0255">Endonuclease</keyword>
<dbReference type="PANTHER" id="PTHR11361">
    <property type="entry name" value="DNA MISMATCH REPAIR PROTEIN MUTS FAMILY MEMBER"/>
    <property type="match status" value="1"/>
</dbReference>
<dbReference type="RefSeq" id="WP_145213519.1">
    <property type="nucleotide sequence ID" value="NZ_CP036432.1"/>
</dbReference>
<feature type="transmembrane region" description="Helical" evidence="4">
    <location>
        <begin position="38"/>
        <end position="60"/>
    </location>
</feature>
<evidence type="ECO:0000256" key="3">
    <source>
        <dbReference type="ARBA" id="ARBA00023125"/>
    </source>
</evidence>
<keyword evidence="2" id="KW-0067">ATP-binding</keyword>
<keyword evidence="4" id="KW-1133">Transmembrane helix</keyword>
<dbReference type="Gene3D" id="3.40.50.300">
    <property type="entry name" value="P-loop containing nucleotide triphosphate hydrolases"/>
    <property type="match status" value="1"/>
</dbReference>
<dbReference type="PANTHER" id="PTHR11361:SF99">
    <property type="entry name" value="DNA MISMATCH REPAIR PROTEIN"/>
    <property type="match status" value="1"/>
</dbReference>
<keyword evidence="3" id="KW-0238">DNA-binding</keyword>
<dbReference type="Proteomes" id="UP000318081">
    <property type="component" value="Chromosome"/>
</dbReference>
<accession>A0ABX5XS10</accession>
<organism evidence="6 7">
    <name type="scientific">Stieleria magnilauensis</name>
    <dbReference type="NCBI Taxonomy" id="2527963"/>
    <lineage>
        <taxon>Bacteria</taxon>
        <taxon>Pseudomonadati</taxon>
        <taxon>Planctomycetota</taxon>
        <taxon>Planctomycetia</taxon>
        <taxon>Pirellulales</taxon>
        <taxon>Pirellulaceae</taxon>
        <taxon>Stieleria</taxon>
    </lineage>
</organism>
<evidence type="ECO:0000313" key="7">
    <source>
        <dbReference type="Proteomes" id="UP000318081"/>
    </source>
</evidence>
<proteinExistence type="predicted"/>
<name>A0ABX5XS10_9BACT</name>
<keyword evidence="6" id="KW-0378">Hydrolase</keyword>
<feature type="transmembrane region" description="Helical" evidence="4">
    <location>
        <begin position="66"/>
        <end position="83"/>
    </location>
</feature>
<dbReference type="GO" id="GO:0016787">
    <property type="term" value="F:hydrolase activity"/>
    <property type="evidence" value="ECO:0007669"/>
    <property type="project" value="UniProtKB-KW"/>
</dbReference>
<keyword evidence="4" id="KW-0812">Transmembrane</keyword>
<reference evidence="6 7" key="1">
    <citation type="submission" date="2019-02" db="EMBL/GenBank/DDBJ databases">
        <title>Deep-cultivation of Planctomycetes and their phenomic and genomic characterization uncovers novel biology.</title>
        <authorList>
            <person name="Wiegand S."/>
            <person name="Jogler M."/>
            <person name="Boedeker C."/>
            <person name="Pinto D."/>
            <person name="Vollmers J."/>
            <person name="Rivas-Marin E."/>
            <person name="Kohn T."/>
            <person name="Peeters S.H."/>
            <person name="Heuer A."/>
            <person name="Rast P."/>
            <person name="Oberbeckmann S."/>
            <person name="Bunk B."/>
            <person name="Jeske O."/>
            <person name="Meyerdierks A."/>
            <person name="Storesund J.E."/>
            <person name="Kallscheuer N."/>
            <person name="Luecker S."/>
            <person name="Lage O.M."/>
            <person name="Pohl T."/>
            <person name="Merkel B.J."/>
            <person name="Hornburger P."/>
            <person name="Mueller R.-W."/>
            <person name="Bruemmer F."/>
            <person name="Labrenz M."/>
            <person name="Spormann A.M."/>
            <person name="Op den Camp H."/>
            <person name="Overmann J."/>
            <person name="Amann R."/>
            <person name="Jetten M.S.M."/>
            <person name="Mascher T."/>
            <person name="Medema M.H."/>
            <person name="Devos D.P."/>
            <person name="Kaster A.-K."/>
            <person name="Ovreas L."/>
            <person name="Rohde M."/>
            <person name="Galperin M.Y."/>
            <person name="Jogler C."/>
        </authorList>
    </citation>
    <scope>NUCLEOTIDE SEQUENCE [LARGE SCALE GENOMIC DNA]</scope>
    <source>
        <strain evidence="6 7">TBK1r</strain>
    </source>
</reference>
<feature type="transmembrane region" description="Helical" evidence="4">
    <location>
        <begin position="233"/>
        <end position="253"/>
    </location>
</feature>